<dbReference type="EMBL" id="JAIFTL010000184">
    <property type="protein sequence ID" value="KAG9321774.1"/>
    <property type="molecule type" value="Genomic_DNA"/>
</dbReference>
<gene>
    <name evidence="4" type="ORF">KVV02_005693</name>
</gene>
<keyword evidence="2" id="KW-0963">Cytoplasm</keyword>
<dbReference type="GO" id="GO:0007017">
    <property type="term" value="P:microtubule-based process"/>
    <property type="evidence" value="ECO:0007669"/>
    <property type="project" value="InterPro"/>
</dbReference>
<comment type="subcellular location">
    <subcellularLocation>
        <location evidence="1">Cytoplasm</location>
    </subcellularLocation>
</comment>
<name>A0A9P8CX36_MORAP</name>
<feature type="region of interest" description="Disordered" evidence="3">
    <location>
        <begin position="25"/>
        <end position="52"/>
    </location>
</feature>
<protein>
    <recommendedName>
        <fullName evidence="6">Dynactin subunit 2</fullName>
    </recommendedName>
</protein>
<dbReference type="GO" id="GO:0005869">
    <property type="term" value="C:dynactin complex"/>
    <property type="evidence" value="ECO:0007669"/>
    <property type="project" value="InterPro"/>
</dbReference>
<evidence type="ECO:0000256" key="1">
    <source>
        <dbReference type="ARBA" id="ARBA00004496"/>
    </source>
</evidence>
<organism evidence="4 5">
    <name type="scientific">Mortierella alpina</name>
    <name type="common">Oleaginous fungus</name>
    <name type="synonym">Mortierella renispora</name>
    <dbReference type="NCBI Taxonomy" id="64518"/>
    <lineage>
        <taxon>Eukaryota</taxon>
        <taxon>Fungi</taxon>
        <taxon>Fungi incertae sedis</taxon>
        <taxon>Mucoromycota</taxon>
        <taxon>Mortierellomycotina</taxon>
        <taxon>Mortierellomycetes</taxon>
        <taxon>Mortierellales</taxon>
        <taxon>Mortierellaceae</taxon>
        <taxon>Mortierella</taxon>
    </lineage>
</organism>
<dbReference type="Pfam" id="PF04912">
    <property type="entry name" value="Dynamitin"/>
    <property type="match status" value="1"/>
</dbReference>
<evidence type="ECO:0000256" key="2">
    <source>
        <dbReference type="ARBA" id="ARBA00022490"/>
    </source>
</evidence>
<feature type="compositionally biased region" description="Basic and acidic residues" evidence="3">
    <location>
        <begin position="25"/>
        <end position="39"/>
    </location>
</feature>
<feature type="compositionally biased region" description="Basic and acidic residues" evidence="3">
    <location>
        <begin position="702"/>
        <end position="711"/>
    </location>
</feature>
<feature type="compositionally biased region" description="Acidic residues" evidence="3">
    <location>
        <begin position="715"/>
        <end position="730"/>
    </location>
</feature>
<evidence type="ECO:0008006" key="6">
    <source>
        <dbReference type="Google" id="ProtNLM"/>
    </source>
</evidence>
<proteinExistence type="predicted"/>
<sequence>MSSKYSTLPDIDTQPDVYETVDDAGERGARIQGMDGKDYEGDEEREGIDRSAVSVKDAAARFKDCVVDNSSADFSDRLNKRKKAMYRTFVRRPNLESSEYEILPKEMLLQETPVQKLRRLMYEVKELGQETELNEKQGAELSAGEISHKDLLSHVKSLEHDLTEIGQTLGEGSSVGVLSSEGLIKQTDTGKRLLQQLQAMKHLAISSPDADGSGVKVPAAAGDDKTVTYELYYSPENARLHAATKTAELAERLAILEKAVGSTQMQSGASLVGTVEKLEQHISILSQPRQLEQLSRRLKVVTGELERVQELQAKDAAVSGISAEAENKINVLFELVDKIDPLVSLAPVLVTRLKGLKGLHAEAAVFSDSIKMISSEQTKISEELKGLDTVSSKLQESLTENDAAIQKNIELIDGRDWKNWIKTQGDNNRKPAPRTVITTKSIQPSKGRPPATQVAQLAIKSAPTSASPATPPSSSRAIGRTQIAGVVEAIQDIAALTVTTPTYRTASGAPSPPSISRSSGQGAASSISIASKPVVEDSIIVEDLLALGPAATDPHSVTKERLPDAMADLIDLDFSITIASEQSNGDVDNLLEIEDTKDLAEILKARDDLDHPWKQVKEDRIELTSPTDHEVELIDFSDDVLSSVPIIAVQNDHSPIAAVQGDDSTTGAPLIAVQNDTVSPSTAVAHSEDLLTGPAVATVQSERSERDRHAASDYTDSDSDSDSETDSDGSEDGHDDPWTILDNGRILVMLKSLEEVKSELDRACYAWEDVLARIKI</sequence>
<dbReference type="InterPro" id="IPR028133">
    <property type="entry name" value="Dynamitin"/>
</dbReference>
<evidence type="ECO:0000256" key="3">
    <source>
        <dbReference type="SAM" id="MobiDB-lite"/>
    </source>
</evidence>
<reference evidence="4" key="1">
    <citation type="submission" date="2021-07" db="EMBL/GenBank/DDBJ databases">
        <title>Draft genome of Mortierella alpina, strain LL118, isolated from an aspen leaf litter sample.</title>
        <authorList>
            <person name="Yang S."/>
            <person name="Vinatzer B.A."/>
        </authorList>
    </citation>
    <scope>NUCLEOTIDE SEQUENCE</scope>
    <source>
        <strain evidence="4">LL118</strain>
    </source>
</reference>
<dbReference type="Proteomes" id="UP000717515">
    <property type="component" value="Unassembled WGS sequence"/>
</dbReference>
<dbReference type="PANTHER" id="PTHR15346">
    <property type="entry name" value="DYNACTIN SUBUNIT"/>
    <property type="match status" value="1"/>
</dbReference>
<accession>A0A9P8CX36</accession>
<feature type="region of interest" description="Disordered" evidence="3">
    <location>
        <begin position="682"/>
        <end position="738"/>
    </location>
</feature>
<comment type="caution">
    <text evidence="4">The sequence shown here is derived from an EMBL/GenBank/DDBJ whole genome shotgun (WGS) entry which is preliminary data.</text>
</comment>
<dbReference type="GO" id="GO:0005737">
    <property type="term" value="C:cytoplasm"/>
    <property type="evidence" value="ECO:0007669"/>
    <property type="project" value="UniProtKB-SubCell"/>
</dbReference>
<evidence type="ECO:0000313" key="5">
    <source>
        <dbReference type="Proteomes" id="UP000717515"/>
    </source>
</evidence>
<evidence type="ECO:0000313" key="4">
    <source>
        <dbReference type="EMBL" id="KAG9321774.1"/>
    </source>
</evidence>
<dbReference type="AlphaFoldDB" id="A0A9P8CX36"/>